<proteinExistence type="predicted"/>
<reference evidence="2" key="1">
    <citation type="journal article" date="2023" name="G3 (Bethesda)">
        <title>Whole genome assembly and annotation of the endangered Caribbean coral Acropora cervicornis.</title>
        <authorList>
            <person name="Selwyn J.D."/>
            <person name="Vollmer S.V."/>
        </authorList>
    </citation>
    <scope>NUCLEOTIDE SEQUENCE</scope>
    <source>
        <strain evidence="2">K2</strain>
    </source>
</reference>
<dbReference type="AlphaFoldDB" id="A0AAD9UY72"/>
<protein>
    <submittedName>
        <fullName evidence="2">Cap-specific mRNA (Nucleoside-2'-O-)-methyltransferase 1</fullName>
    </submittedName>
</protein>
<organism evidence="2 3">
    <name type="scientific">Acropora cervicornis</name>
    <name type="common">Staghorn coral</name>
    <dbReference type="NCBI Taxonomy" id="6130"/>
    <lineage>
        <taxon>Eukaryota</taxon>
        <taxon>Metazoa</taxon>
        <taxon>Cnidaria</taxon>
        <taxon>Anthozoa</taxon>
        <taxon>Hexacorallia</taxon>
        <taxon>Scleractinia</taxon>
        <taxon>Astrocoeniina</taxon>
        <taxon>Acroporidae</taxon>
        <taxon>Acropora</taxon>
    </lineage>
</organism>
<evidence type="ECO:0000259" key="1">
    <source>
        <dbReference type="PROSITE" id="PS50020"/>
    </source>
</evidence>
<sequence length="144" mass="16519">MSMAGLKQVFRADSNSLKEIFSKVEMKVVKGKSRVPRECFMLEEDRHILPSGIYFIKRIQEPWTYAHSRSAKRLYFFNKDTNEATFECPGDSAASFKSSLCTRYFWSWEHVDSNPGEGADVDKKALIEFFSAAQNNFLSGAPRK</sequence>
<evidence type="ECO:0000313" key="3">
    <source>
        <dbReference type="Proteomes" id="UP001249851"/>
    </source>
</evidence>
<dbReference type="Gene3D" id="2.20.70.10">
    <property type="match status" value="1"/>
</dbReference>
<dbReference type="EMBL" id="JARQWQ010000071">
    <property type="protein sequence ID" value="KAK2554251.1"/>
    <property type="molecule type" value="Genomic_DNA"/>
</dbReference>
<comment type="caution">
    <text evidence="2">The sequence shown here is derived from an EMBL/GenBank/DDBJ whole genome shotgun (WGS) entry which is preliminary data.</text>
</comment>
<accession>A0AAD9UY72</accession>
<dbReference type="Proteomes" id="UP001249851">
    <property type="component" value="Unassembled WGS sequence"/>
</dbReference>
<keyword evidence="3" id="KW-1185">Reference proteome</keyword>
<dbReference type="PROSITE" id="PS50020">
    <property type="entry name" value="WW_DOMAIN_2"/>
    <property type="match status" value="1"/>
</dbReference>
<reference evidence="2" key="2">
    <citation type="journal article" date="2023" name="Science">
        <title>Genomic signatures of disease resistance in endangered staghorn corals.</title>
        <authorList>
            <person name="Vollmer S.V."/>
            <person name="Selwyn J.D."/>
            <person name="Despard B.A."/>
            <person name="Roesel C.L."/>
        </authorList>
    </citation>
    <scope>NUCLEOTIDE SEQUENCE</scope>
    <source>
        <strain evidence="2">K2</strain>
    </source>
</reference>
<dbReference type="InterPro" id="IPR001202">
    <property type="entry name" value="WW_dom"/>
</dbReference>
<feature type="domain" description="WW" evidence="1">
    <location>
        <begin position="57"/>
        <end position="91"/>
    </location>
</feature>
<evidence type="ECO:0000313" key="2">
    <source>
        <dbReference type="EMBL" id="KAK2554251.1"/>
    </source>
</evidence>
<gene>
    <name evidence="2" type="ORF">P5673_024253</name>
</gene>
<name>A0AAD9UY72_ACRCE</name>